<sequence length="163" mass="18875">MKKKHRSPLIKINSNGNGVSSILFLLPNKKEHAQIINYLIKREKELPGYTIRYVCHKDALPFYPTELHKHFITFDDDNLNQIGIINTQSFIDRIKALNYDALIDLNISFNPAATMLAWELYNPLKIGFQSSMADKLYTVILENKRNGFFEKNFQTIEQLLGLS</sequence>
<protein>
    <recommendedName>
        <fullName evidence="2">Glycosyltransferase subfamily 4-like N-terminal domain-containing protein</fullName>
    </recommendedName>
</protein>
<name>A0A381VLN0_9ZZZZ</name>
<evidence type="ECO:0000313" key="1">
    <source>
        <dbReference type="EMBL" id="SVA40363.1"/>
    </source>
</evidence>
<gene>
    <name evidence="1" type="ORF">METZ01_LOCUS93217</name>
</gene>
<accession>A0A381VLN0</accession>
<evidence type="ECO:0008006" key="2">
    <source>
        <dbReference type="Google" id="ProtNLM"/>
    </source>
</evidence>
<dbReference type="SUPFAM" id="SSF53756">
    <property type="entry name" value="UDP-Glycosyltransferase/glycogen phosphorylase"/>
    <property type="match status" value="1"/>
</dbReference>
<organism evidence="1">
    <name type="scientific">marine metagenome</name>
    <dbReference type="NCBI Taxonomy" id="408172"/>
    <lineage>
        <taxon>unclassified sequences</taxon>
        <taxon>metagenomes</taxon>
        <taxon>ecological metagenomes</taxon>
    </lineage>
</organism>
<dbReference type="Gene3D" id="3.40.50.2000">
    <property type="entry name" value="Glycogen Phosphorylase B"/>
    <property type="match status" value="1"/>
</dbReference>
<proteinExistence type="predicted"/>
<dbReference type="EMBL" id="UINC01008983">
    <property type="protein sequence ID" value="SVA40363.1"/>
    <property type="molecule type" value="Genomic_DNA"/>
</dbReference>
<dbReference type="AlphaFoldDB" id="A0A381VLN0"/>
<reference evidence="1" key="1">
    <citation type="submission" date="2018-05" db="EMBL/GenBank/DDBJ databases">
        <authorList>
            <person name="Lanie J.A."/>
            <person name="Ng W.-L."/>
            <person name="Kazmierczak K.M."/>
            <person name="Andrzejewski T.M."/>
            <person name="Davidsen T.M."/>
            <person name="Wayne K.J."/>
            <person name="Tettelin H."/>
            <person name="Glass J.I."/>
            <person name="Rusch D."/>
            <person name="Podicherti R."/>
            <person name="Tsui H.-C.T."/>
            <person name="Winkler M.E."/>
        </authorList>
    </citation>
    <scope>NUCLEOTIDE SEQUENCE</scope>
</reference>